<dbReference type="Pfam" id="PF22633">
    <property type="entry name" value="F5_F8_type_C_2"/>
    <property type="match status" value="1"/>
</dbReference>
<evidence type="ECO:0000313" key="14">
    <source>
        <dbReference type="Proteomes" id="UP000265140"/>
    </source>
</evidence>
<dbReference type="InterPro" id="IPR006585">
    <property type="entry name" value="FTP1"/>
</dbReference>
<dbReference type="GeneID" id="105029431"/>
<name>C1BYM4_ESOLU</name>
<keyword evidence="14" id="KW-1185">Reference proteome</keyword>
<dbReference type="EMBL" id="BT079703">
    <property type="protein sequence ID" value="ACO14127.1"/>
    <property type="molecule type" value="mRNA"/>
</dbReference>
<evidence type="ECO:0000313" key="12">
    <source>
        <dbReference type="EMBL" id="ACO14127.1"/>
    </source>
</evidence>
<evidence type="ECO:0000256" key="6">
    <source>
        <dbReference type="ARBA" id="ARBA00022723"/>
    </source>
</evidence>
<evidence type="ECO:0000256" key="1">
    <source>
        <dbReference type="ARBA" id="ARBA00002219"/>
    </source>
</evidence>
<dbReference type="InterPro" id="IPR008979">
    <property type="entry name" value="Galactose-bd-like_sf"/>
</dbReference>
<keyword evidence="6" id="KW-0479">Metal-binding</keyword>
<keyword evidence="10" id="KW-0732">Signal</keyword>
<dbReference type="Bgee" id="ENSELUG00000017255">
    <property type="expression patterns" value="Expressed in stomach and 14 other cell types or tissues"/>
</dbReference>
<dbReference type="SUPFAM" id="SSF49785">
    <property type="entry name" value="Galactose-binding domain-like"/>
    <property type="match status" value="1"/>
</dbReference>
<dbReference type="GeneTree" id="ENSGT01060000248575"/>
<reference evidence="12" key="1">
    <citation type="journal article" date="2010" name="BMC Genomics">
        <title>Salmo salar and Esox lucius full-length cDNA sequences reveal changes in evolutionary pressures on a post-tetraploidization genome.</title>
        <authorList>
            <person name="Leong J.S."/>
            <person name="Jantzen S.G."/>
            <person name="von Schalburg K.R."/>
            <person name="Cooper G.A."/>
            <person name="Messmer A.M."/>
            <person name="Liao N.Y."/>
            <person name="Munro S."/>
            <person name="Moore R."/>
            <person name="Holt R.A."/>
            <person name="Jones S.J."/>
            <person name="Davidson W.S."/>
            <person name="Koop B.F."/>
        </authorList>
    </citation>
    <scope>NUCLEOTIDE SEQUENCE</scope>
    <source>
        <tissue evidence="12">Head kidney</tissue>
    </source>
</reference>
<dbReference type="SMART" id="SM00607">
    <property type="entry name" value="FTP"/>
    <property type="match status" value="1"/>
</dbReference>
<accession>C1BYM4</accession>
<keyword evidence="5" id="KW-0964">Secreted</keyword>
<evidence type="ECO:0000259" key="11">
    <source>
        <dbReference type="SMART" id="SM00607"/>
    </source>
</evidence>
<dbReference type="RefSeq" id="XP_010901085.1">
    <property type="nucleotide sequence ID" value="XM_010902783.3"/>
</dbReference>
<dbReference type="InterPro" id="IPR051941">
    <property type="entry name" value="BG_Antigen-Binding_Lectin"/>
</dbReference>
<evidence type="ECO:0000256" key="9">
    <source>
        <dbReference type="ARBA" id="ARBA00023157"/>
    </source>
</evidence>
<gene>
    <name evidence="12" type="primary">FUCL4</name>
</gene>
<feature type="chain" id="PRO_5044729063" evidence="10">
    <location>
        <begin position="23"/>
        <end position="175"/>
    </location>
</feature>
<dbReference type="OrthoDB" id="547680at2759"/>
<evidence type="ECO:0000256" key="4">
    <source>
        <dbReference type="ARBA" id="ARBA00011233"/>
    </source>
</evidence>
<proteinExistence type="evidence at transcript level"/>
<comment type="subunit">
    <text evidence="4">Homotrimer.</text>
</comment>
<feature type="signal peptide" evidence="10">
    <location>
        <begin position="1"/>
        <end position="22"/>
    </location>
</feature>
<comment type="function">
    <text evidence="1">Acts as a defensive agent. Recognizes blood group fucosylated oligosaccharides including A, B, H and Lewis B-type antigens. Does not recognize Lewis A antigen and has low affinity for monovalent haptens.</text>
</comment>
<sequence length="175" mass="19428">MMRSTMLFLLVTLLGLTASAGAHCHKVNVALAGKATQSNQYEHIFAHASNAIDGNRNPNYYDGSCSHTRQQTNSWWRVDLLQSHHINSVVITNRGDCCETRIYGAEIRIGDSLDNNGINNPRCAVISSISAGGTSTFRCNDMVGRYVTVVIPRNEYLHLCEVEVYGRPHDNQNEC</sequence>
<reference evidence="13" key="4">
    <citation type="submission" date="2025-05" db="UniProtKB">
        <authorList>
            <consortium name="Ensembl"/>
        </authorList>
    </citation>
    <scope>IDENTIFICATION</scope>
</reference>
<dbReference type="KEGG" id="els:105029431"/>
<keyword evidence="9" id="KW-1015">Disulfide bond</keyword>
<dbReference type="Ensembl" id="ENSELUT00000096201.1">
    <property type="protein sequence ID" value="ENSELUP00000093978.1"/>
    <property type="gene ID" value="ENSELUG00000035567.1"/>
</dbReference>
<dbReference type="AlphaFoldDB" id="C1BYM4"/>
<evidence type="ECO:0000256" key="8">
    <source>
        <dbReference type="ARBA" id="ARBA00022837"/>
    </source>
</evidence>
<evidence type="ECO:0000256" key="2">
    <source>
        <dbReference type="ARBA" id="ARBA00004613"/>
    </source>
</evidence>
<dbReference type="GO" id="GO:0042806">
    <property type="term" value="F:fucose binding"/>
    <property type="evidence" value="ECO:0007669"/>
    <property type="project" value="UniProtKB-ARBA"/>
</dbReference>
<protein>
    <submittedName>
        <fullName evidence="12">Fucolectin-4</fullName>
    </submittedName>
</protein>
<dbReference type="Gene3D" id="2.60.120.260">
    <property type="entry name" value="Galactose-binding domain-like"/>
    <property type="match status" value="1"/>
</dbReference>
<dbReference type="CAZy" id="CBM47">
    <property type="family name" value="Carbohydrate-Binding Module Family 47"/>
</dbReference>
<evidence type="ECO:0000256" key="7">
    <source>
        <dbReference type="ARBA" id="ARBA00022734"/>
    </source>
</evidence>
<keyword evidence="8" id="KW-0106">Calcium</keyword>
<evidence type="ECO:0000256" key="10">
    <source>
        <dbReference type="SAM" id="SignalP"/>
    </source>
</evidence>
<dbReference type="GO" id="GO:0005576">
    <property type="term" value="C:extracellular region"/>
    <property type="evidence" value="ECO:0007669"/>
    <property type="project" value="UniProtKB-SubCell"/>
</dbReference>
<evidence type="ECO:0000313" key="13">
    <source>
        <dbReference type="Ensembl" id="ENSELUP00000093978.1"/>
    </source>
</evidence>
<evidence type="ECO:0000256" key="3">
    <source>
        <dbReference type="ARBA" id="ARBA00010147"/>
    </source>
</evidence>
<keyword evidence="7" id="KW-0430">Lectin</keyword>
<comment type="subcellular location">
    <subcellularLocation>
        <location evidence="2">Secreted</location>
    </subcellularLocation>
</comment>
<dbReference type="GO" id="GO:0046872">
    <property type="term" value="F:metal ion binding"/>
    <property type="evidence" value="ECO:0007669"/>
    <property type="project" value="UniProtKB-KW"/>
</dbReference>
<reference evidence="13 14" key="3">
    <citation type="submission" date="2020-02" db="EMBL/GenBank/DDBJ databases">
        <title>Esox lucius (northern pike) genome, fEsoLuc1, primary haplotype.</title>
        <authorList>
            <person name="Myers G."/>
            <person name="Karagic N."/>
            <person name="Meyer A."/>
            <person name="Pippel M."/>
            <person name="Reichard M."/>
            <person name="Winkler S."/>
            <person name="Tracey A."/>
            <person name="Sims Y."/>
            <person name="Howe K."/>
            <person name="Rhie A."/>
            <person name="Formenti G."/>
            <person name="Durbin R."/>
            <person name="Fedrigo O."/>
            <person name="Jarvis E.D."/>
        </authorList>
    </citation>
    <scope>NUCLEOTIDE SEQUENCE [LARGE SCALE GENOMIC DNA]</scope>
</reference>
<dbReference type="Proteomes" id="UP000265140">
    <property type="component" value="Chromosome 8"/>
</dbReference>
<evidence type="ECO:0000256" key="5">
    <source>
        <dbReference type="ARBA" id="ARBA00022525"/>
    </source>
</evidence>
<comment type="similarity">
    <text evidence="3">Belongs to the fucolectin family.</text>
</comment>
<reference evidence="12" key="2">
    <citation type="submission" date="2010-07" db="EMBL/GenBank/DDBJ databases">
        <title>Esox lucius ESTs and full-length cDNAs.</title>
        <authorList>
            <consortium name="cGRASP (B.F. Koop &amp; W.S. Davidson)"/>
            <person name="Leong J."/>
            <person name="Jantzen S."/>
            <person name="Cooper G."/>
            <person name="Davidson W.S."/>
            <person name="Koop B.F."/>
        </authorList>
    </citation>
    <scope>NUCLEOTIDE SEQUENCE</scope>
    <source>
        <tissue evidence="12">Head kidney</tissue>
    </source>
</reference>
<feature type="domain" description="Fucolectin tachylectin-4 pentraxin-1" evidence="11">
    <location>
        <begin position="26"/>
        <end position="173"/>
    </location>
</feature>
<dbReference type="GO" id="GO:0001868">
    <property type="term" value="P:regulation of complement activation, lectin pathway"/>
    <property type="evidence" value="ECO:0007669"/>
    <property type="project" value="UniProtKB-ARBA"/>
</dbReference>
<dbReference type="PANTHER" id="PTHR45713">
    <property type="entry name" value="FTP DOMAIN-CONTAINING PROTEIN"/>
    <property type="match status" value="1"/>
</dbReference>
<dbReference type="STRING" id="8010.ENSELUP00000037677"/>
<dbReference type="RefSeq" id="NP_001297821.1">
    <property type="nucleotide sequence ID" value="NM_001310892.1"/>
</dbReference>
<dbReference type="GO" id="GO:0010185">
    <property type="term" value="P:regulation of cellular defense response"/>
    <property type="evidence" value="ECO:0007669"/>
    <property type="project" value="UniProtKB-ARBA"/>
</dbReference>
<organism evidence="12">
    <name type="scientific">Esox lucius</name>
    <name type="common">Northern pike</name>
    <dbReference type="NCBI Taxonomy" id="8010"/>
    <lineage>
        <taxon>Eukaryota</taxon>
        <taxon>Metazoa</taxon>
        <taxon>Chordata</taxon>
        <taxon>Craniata</taxon>
        <taxon>Vertebrata</taxon>
        <taxon>Euteleostomi</taxon>
        <taxon>Actinopterygii</taxon>
        <taxon>Neopterygii</taxon>
        <taxon>Teleostei</taxon>
        <taxon>Protacanthopterygii</taxon>
        <taxon>Esociformes</taxon>
        <taxon>Esocidae</taxon>
        <taxon>Esox</taxon>
    </lineage>
</organism>
<dbReference type="PANTHER" id="PTHR45713:SF8">
    <property type="entry name" value="SI:CH211-215K15.4"/>
    <property type="match status" value="1"/>
</dbReference>